<gene>
    <name evidence="2" type="ORF">EZS27_033259</name>
</gene>
<dbReference type="Pfam" id="PF10418">
    <property type="entry name" value="DHODB_Fe-S_bind"/>
    <property type="match status" value="1"/>
</dbReference>
<dbReference type="Pfam" id="PF14691">
    <property type="entry name" value="Fer4_20"/>
    <property type="match status" value="1"/>
</dbReference>
<reference evidence="2" key="1">
    <citation type="submission" date="2019-03" db="EMBL/GenBank/DDBJ databases">
        <title>Single cell metagenomics reveals metabolic interactions within the superorganism composed of flagellate Streblomastix strix and complex community of Bacteroidetes bacteria on its surface.</title>
        <authorList>
            <person name="Treitli S.C."/>
            <person name="Kolisko M."/>
            <person name="Husnik F."/>
            <person name="Keeling P."/>
            <person name="Hampl V."/>
        </authorList>
    </citation>
    <scope>NUCLEOTIDE SEQUENCE</scope>
    <source>
        <strain evidence="2">STM</strain>
    </source>
</reference>
<dbReference type="InterPro" id="IPR019480">
    <property type="entry name" value="Dihydroorotate_DH_Fe-S-bd"/>
</dbReference>
<dbReference type="EMBL" id="SNRY01004885">
    <property type="protein sequence ID" value="KAA6316429.1"/>
    <property type="molecule type" value="Genomic_DNA"/>
</dbReference>
<dbReference type="SUPFAM" id="SSF46548">
    <property type="entry name" value="alpha-helical ferredoxin"/>
    <property type="match status" value="1"/>
</dbReference>
<protein>
    <submittedName>
        <fullName evidence="2">Glutamate synthase [NADPH] small chain</fullName>
        <ecNumber evidence="2">1.4.1.13</ecNumber>
    </submittedName>
</protein>
<dbReference type="Gene3D" id="3.40.50.80">
    <property type="entry name" value="Nucleotide-binding domain of ferredoxin-NADP reductase (FNR) module"/>
    <property type="match status" value="1"/>
</dbReference>
<dbReference type="InterPro" id="IPR009051">
    <property type="entry name" value="Helical_ferredxn"/>
</dbReference>
<dbReference type="AlphaFoldDB" id="A0A5J4Q5P7"/>
<dbReference type="InterPro" id="IPR001433">
    <property type="entry name" value="OxRdtase_FAD/NAD-bd"/>
</dbReference>
<dbReference type="SUPFAM" id="SSF63380">
    <property type="entry name" value="Riboflavin synthase domain-like"/>
    <property type="match status" value="1"/>
</dbReference>
<name>A0A5J4Q5P7_9ZZZZ</name>
<dbReference type="EC" id="1.4.1.13" evidence="2"/>
<dbReference type="GO" id="GO:0004355">
    <property type="term" value="F:glutamate synthase (NADPH) activity"/>
    <property type="evidence" value="ECO:0007669"/>
    <property type="project" value="UniProtKB-EC"/>
</dbReference>
<dbReference type="CDD" id="cd06219">
    <property type="entry name" value="DHOD_e_trans_like1"/>
    <property type="match status" value="1"/>
</dbReference>
<accession>A0A5J4Q5P7</accession>
<evidence type="ECO:0000313" key="2">
    <source>
        <dbReference type="EMBL" id="KAA6316429.1"/>
    </source>
</evidence>
<dbReference type="InterPro" id="IPR017938">
    <property type="entry name" value="Riboflavin_synthase-like_b-brl"/>
</dbReference>
<dbReference type="InterPro" id="IPR039261">
    <property type="entry name" value="FNR_nucleotide-bd"/>
</dbReference>
<sequence length="468" mass="51624">MNKVVSKERFSEKVFKLEVEAPLIAKARRAGHFVIVRTSEKGERIPLTIAEADIQKGTITLVIQEVGLTSTRLGELKPGGYITDVVGPLGQATHIENFGTVVCAVGGVGAAPMLPIVQALKAAGNKVVTVLAGRTKELIIFEKEMRESSDEVIIMTDDGSYGRKGLVTEGVEEVLKREKVNKCFAIGPAIMMKFVCLLTRKYEIPTDVSLNTIMVDGTGMCGACRITVGGKTRFVCVDGPEFDGHQVDFDEMLKRMGAFKSIEQKEMGKLTVCKSVPADKDGRSAAWREELRKSMKVKERMDIPRVRMNELDAEYRSHTRKEEVNQGLTQEQALRESKRCLDCANPGCMEGCPVSIDIPRFIKYIECGAFIEAAKTLRETSALPAVCGRVCPQEKQCEAKCIHVKSRKESVAIGYLERFAADYERESGQMSVPRMKEKNRRKIAVVGSDPAGLSFDGDMATYGYEVTV</sequence>
<dbReference type="Pfam" id="PF00175">
    <property type="entry name" value="NAD_binding_1"/>
    <property type="match status" value="1"/>
</dbReference>
<dbReference type="PANTHER" id="PTHR43513">
    <property type="entry name" value="DIHYDROOROTATE DEHYDROGENASE B (NAD(+)), ELECTRON TRANSFER SUBUNIT"/>
    <property type="match status" value="1"/>
</dbReference>
<dbReference type="PROSITE" id="PS51384">
    <property type="entry name" value="FAD_FR"/>
    <property type="match status" value="1"/>
</dbReference>
<organism evidence="2">
    <name type="scientific">termite gut metagenome</name>
    <dbReference type="NCBI Taxonomy" id="433724"/>
    <lineage>
        <taxon>unclassified sequences</taxon>
        <taxon>metagenomes</taxon>
        <taxon>organismal metagenomes</taxon>
    </lineage>
</organism>
<evidence type="ECO:0000259" key="1">
    <source>
        <dbReference type="PROSITE" id="PS51384"/>
    </source>
</evidence>
<dbReference type="Gene3D" id="2.40.30.10">
    <property type="entry name" value="Translation factors"/>
    <property type="match status" value="1"/>
</dbReference>
<dbReference type="NCBIfam" id="NF004862">
    <property type="entry name" value="PRK06222.1"/>
    <property type="match status" value="1"/>
</dbReference>
<proteinExistence type="predicted"/>
<dbReference type="PANTHER" id="PTHR43513:SF3">
    <property type="entry name" value="DIHYDROOROTATE DEHYDROGENASE B (NAD(+)), ELECTRON TRANSFER SUBUNIT-RELATED"/>
    <property type="match status" value="1"/>
</dbReference>
<feature type="non-terminal residue" evidence="2">
    <location>
        <position position="468"/>
    </location>
</feature>
<feature type="domain" description="FAD-binding FR-type" evidence="1">
    <location>
        <begin position="1"/>
        <end position="95"/>
    </location>
</feature>
<comment type="caution">
    <text evidence="2">The sequence shown here is derived from an EMBL/GenBank/DDBJ whole genome shotgun (WGS) entry which is preliminary data.</text>
</comment>
<dbReference type="InterPro" id="IPR050353">
    <property type="entry name" value="PyrK_electron_transfer"/>
</dbReference>
<dbReference type="InterPro" id="IPR028261">
    <property type="entry name" value="DPD_II"/>
</dbReference>
<dbReference type="GO" id="GO:0051536">
    <property type="term" value="F:iron-sulfur cluster binding"/>
    <property type="evidence" value="ECO:0007669"/>
    <property type="project" value="InterPro"/>
</dbReference>
<keyword evidence="2" id="KW-0560">Oxidoreductase</keyword>
<dbReference type="InterPro" id="IPR017927">
    <property type="entry name" value="FAD-bd_FR_type"/>
</dbReference>
<dbReference type="Gene3D" id="1.10.1060.10">
    <property type="entry name" value="Alpha-helical ferredoxin"/>
    <property type="match status" value="1"/>
</dbReference>
<dbReference type="SUPFAM" id="SSF52343">
    <property type="entry name" value="Ferredoxin reductase-like, C-terminal NADP-linked domain"/>
    <property type="match status" value="1"/>
</dbReference>